<evidence type="ECO:0000256" key="5">
    <source>
        <dbReference type="SAM" id="Coils"/>
    </source>
</evidence>
<keyword evidence="8" id="KW-1185">Reference proteome</keyword>
<organism evidence="7 8">
    <name type="scientific">Brassica carinata</name>
    <name type="common">Ethiopian mustard</name>
    <name type="synonym">Abyssinian cabbage</name>
    <dbReference type="NCBI Taxonomy" id="52824"/>
    <lineage>
        <taxon>Eukaryota</taxon>
        <taxon>Viridiplantae</taxon>
        <taxon>Streptophyta</taxon>
        <taxon>Embryophyta</taxon>
        <taxon>Tracheophyta</taxon>
        <taxon>Spermatophyta</taxon>
        <taxon>Magnoliopsida</taxon>
        <taxon>eudicotyledons</taxon>
        <taxon>Gunneridae</taxon>
        <taxon>Pentapetalae</taxon>
        <taxon>rosids</taxon>
        <taxon>malvids</taxon>
        <taxon>Brassicales</taxon>
        <taxon>Brassicaceae</taxon>
        <taxon>Brassiceae</taxon>
        <taxon>Brassica</taxon>
    </lineage>
</organism>
<proteinExistence type="predicted"/>
<evidence type="ECO:0000256" key="3">
    <source>
        <dbReference type="ARBA" id="ARBA00022833"/>
    </source>
</evidence>
<comment type="caution">
    <text evidence="7">The sequence shown here is derived from an EMBL/GenBank/DDBJ whole genome shotgun (WGS) entry which is preliminary data.</text>
</comment>
<gene>
    <name evidence="7" type="ORF">Bca52824_033249</name>
</gene>
<dbReference type="Pfam" id="PF25464">
    <property type="entry name" value="DUF7900"/>
    <property type="match status" value="1"/>
</dbReference>
<keyword evidence="3" id="KW-0862">Zinc</keyword>
<dbReference type="OrthoDB" id="1105596at2759"/>
<evidence type="ECO:0000256" key="2">
    <source>
        <dbReference type="ARBA" id="ARBA00022771"/>
    </source>
</evidence>
<feature type="coiled-coil region" evidence="5">
    <location>
        <begin position="101"/>
        <end position="135"/>
    </location>
</feature>
<protein>
    <recommendedName>
        <fullName evidence="6">GRF-type domain-containing protein</fullName>
    </recommendedName>
</protein>
<dbReference type="PANTHER" id="PTHR33248">
    <property type="entry name" value="ZINC ION-BINDING PROTEIN"/>
    <property type="match status" value="1"/>
</dbReference>
<evidence type="ECO:0000259" key="6">
    <source>
        <dbReference type="PROSITE" id="PS51999"/>
    </source>
</evidence>
<keyword evidence="1" id="KW-0479">Metal-binding</keyword>
<dbReference type="EMBL" id="JAAMPC010000007">
    <property type="protein sequence ID" value="KAG2304598.1"/>
    <property type="molecule type" value="Genomic_DNA"/>
</dbReference>
<keyword evidence="5" id="KW-0175">Coiled coil</keyword>
<evidence type="ECO:0000313" key="8">
    <source>
        <dbReference type="Proteomes" id="UP000886595"/>
    </source>
</evidence>
<sequence length="147" mass="17062">MSDDFSSLSLSFFIPLFLSRANFLLKMEYGSGSGSGSSRRRPKSGRKLCSCALEATIYQAWTEKNPGRRFYGCPRFKEPNGCNFFSWYDKEDGTLWQKRALLEARDEIREQSLVIEQLKETIAELGSNLEKKENEDEIVRKFEEFFV</sequence>
<dbReference type="InterPro" id="IPR057222">
    <property type="entry name" value="DUF7900"/>
</dbReference>
<dbReference type="Pfam" id="PF06839">
    <property type="entry name" value="Zn_ribbon_GRF"/>
    <property type="match status" value="1"/>
</dbReference>
<evidence type="ECO:0000256" key="1">
    <source>
        <dbReference type="ARBA" id="ARBA00022723"/>
    </source>
</evidence>
<evidence type="ECO:0000313" key="7">
    <source>
        <dbReference type="EMBL" id="KAG2304598.1"/>
    </source>
</evidence>
<dbReference type="PROSITE" id="PS51999">
    <property type="entry name" value="ZF_GRF"/>
    <property type="match status" value="1"/>
</dbReference>
<dbReference type="Proteomes" id="UP000886595">
    <property type="component" value="Unassembled WGS sequence"/>
</dbReference>
<keyword evidence="2 4" id="KW-0863">Zinc-finger</keyword>
<name>A0A8X7SC49_BRACI</name>
<dbReference type="GO" id="GO:0008270">
    <property type="term" value="F:zinc ion binding"/>
    <property type="evidence" value="ECO:0007669"/>
    <property type="project" value="UniProtKB-KW"/>
</dbReference>
<dbReference type="InterPro" id="IPR010666">
    <property type="entry name" value="Znf_GRF"/>
</dbReference>
<dbReference type="AlphaFoldDB" id="A0A8X7SC49"/>
<reference evidence="7 8" key="1">
    <citation type="submission" date="2020-02" db="EMBL/GenBank/DDBJ databases">
        <authorList>
            <person name="Ma Q."/>
            <person name="Huang Y."/>
            <person name="Song X."/>
            <person name="Pei D."/>
        </authorList>
    </citation>
    <scope>NUCLEOTIDE SEQUENCE [LARGE SCALE GENOMIC DNA]</scope>
    <source>
        <strain evidence="7">Sxm20200214</strain>
        <tissue evidence="7">Leaf</tissue>
    </source>
</reference>
<evidence type="ECO:0000256" key="4">
    <source>
        <dbReference type="PROSITE-ProRule" id="PRU01343"/>
    </source>
</evidence>
<feature type="domain" description="GRF-type" evidence="6">
    <location>
        <begin position="49"/>
        <end position="91"/>
    </location>
</feature>
<accession>A0A8X7SC49</accession>